<evidence type="ECO:0000256" key="4">
    <source>
        <dbReference type="ARBA" id="ARBA00022692"/>
    </source>
</evidence>
<keyword evidence="5 7" id="KW-1133">Transmembrane helix</keyword>
<evidence type="ECO:0000256" key="5">
    <source>
        <dbReference type="ARBA" id="ARBA00022989"/>
    </source>
</evidence>
<dbReference type="PANTHER" id="PTHR30151">
    <property type="entry name" value="ALKANE SULFONATE ABC TRANSPORTER-RELATED, MEMBRANE SUBUNIT"/>
    <property type="match status" value="1"/>
</dbReference>
<evidence type="ECO:0000256" key="6">
    <source>
        <dbReference type="ARBA" id="ARBA00023136"/>
    </source>
</evidence>
<proteinExistence type="inferred from homology"/>
<dbReference type="Gene3D" id="1.10.3720.10">
    <property type="entry name" value="MetI-like"/>
    <property type="match status" value="1"/>
</dbReference>
<organism evidence="9">
    <name type="scientific">Methyloraptor flagellatus</name>
    <dbReference type="NCBI Taxonomy" id="3162530"/>
    <lineage>
        <taxon>Bacteria</taxon>
        <taxon>Pseudomonadati</taxon>
        <taxon>Pseudomonadota</taxon>
        <taxon>Alphaproteobacteria</taxon>
        <taxon>Hyphomicrobiales</taxon>
        <taxon>Ancalomicrobiaceae</taxon>
        <taxon>Methyloraptor</taxon>
    </lineage>
</organism>
<evidence type="ECO:0000259" key="8">
    <source>
        <dbReference type="PROSITE" id="PS50928"/>
    </source>
</evidence>
<dbReference type="KEGG" id="mflg:ABS361_10000"/>
<keyword evidence="2 7" id="KW-0813">Transport</keyword>
<sequence length="251" mass="26333">MVAGGVTWGDRLAVAIGLAALFLIWQGGTMLFAVPDYILPRPLDIAAAIVERRDPITQALIVTGTETIAGFLIGAAVGVGLAVCLVLVPPLEPLLMPLAVAINAVPSVAFVPLALIWFGLGMGSKIAMAVLAVGFIVLLNALSGLKKPEQGHIDLMRSFGAGRIGILWRLRLPAAMPSIATGLRVGLGRSTIAVIVAEMLGAYDGIGQIVYQSTAQVDYLNVWAAVLAAMLGSLALYGCLVAIDRKLIWWR</sequence>
<gene>
    <name evidence="9" type="ORF">ABS361_10000</name>
</gene>
<dbReference type="Pfam" id="PF00528">
    <property type="entry name" value="BPD_transp_1"/>
    <property type="match status" value="1"/>
</dbReference>
<comment type="similarity">
    <text evidence="7">Belongs to the binding-protein-dependent transport system permease family.</text>
</comment>
<protein>
    <submittedName>
        <fullName evidence="9">ABC transporter permease</fullName>
    </submittedName>
</protein>
<feature type="domain" description="ABC transmembrane type-1" evidence="8">
    <location>
        <begin position="56"/>
        <end position="238"/>
    </location>
</feature>
<evidence type="ECO:0000256" key="3">
    <source>
        <dbReference type="ARBA" id="ARBA00022475"/>
    </source>
</evidence>
<evidence type="ECO:0000256" key="1">
    <source>
        <dbReference type="ARBA" id="ARBA00004651"/>
    </source>
</evidence>
<keyword evidence="4 7" id="KW-0812">Transmembrane</keyword>
<dbReference type="InterPro" id="IPR000515">
    <property type="entry name" value="MetI-like"/>
</dbReference>
<dbReference type="GO" id="GO:0055085">
    <property type="term" value="P:transmembrane transport"/>
    <property type="evidence" value="ECO:0007669"/>
    <property type="project" value="InterPro"/>
</dbReference>
<dbReference type="RefSeq" id="WP_407051602.1">
    <property type="nucleotide sequence ID" value="NZ_CP158568.1"/>
</dbReference>
<dbReference type="SUPFAM" id="SSF161098">
    <property type="entry name" value="MetI-like"/>
    <property type="match status" value="1"/>
</dbReference>
<dbReference type="GO" id="GO:0005886">
    <property type="term" value="C:plasma membrane"/>
    <property type="evidence" value="ECO:0007669"/>
    <property type="project" value="UniProtKB-SubCell"/>
</dbReference>
<accession>A0AAU7XFB7</accession>
<reference evidence="9" key="1">
    <citation type="submission" date="2024-06" db="EMBL/GenBank/DDBJ databases">
        <title>Methylostella associata gen. nov., sp. nov., a novel Ancalomicrobiaceae-affiliated facultatively methylotrophic bacteria that feed on methanotrophs of the genus Methylococcus.</title>
        <authorList>
            <person name="Saltykova V."/>
            <person name="Danilova O.V."/>
            <person name="Oshkin I.Y."/>
            <person name="Belova S.E."/>
            <person name="Pimenov N.V."/>
            <person name="Dedysh S.N."/>
        </authorList>
    </citation>
    <scope>NUCLEOTIDE SEQUENCE</scope>
    <source>
        <strain evidence="9">S20</strain>
    </source>
</reference>
<feature type="transmembrane region" description="Helical" evidence="7">
    <location>
        <begin position="222"/>
        <end position="243"/>
    </location>
</feature>
<dbReference type="InterPro" id="IPR035906">
    <property type="entry name" value="MetI-like_sf"/>
</dbReference>
<feature type="transmembrane region" description="Helical" evidence="7">
    <location>
        <begin position="100"/>
        <end position="120"/>
    </location>
</feature>
<dbReference type="CDD" id="cd06261">
    <property type="entry name" value="TM_PBP2"/>
    <property type="match status" value="1"/>
</dbReference>
<dbReference type="AlphaFoldDB" id="A0AAU7XFB7"/>
<keyword evidence="3" id="KW-1003">Cell membrane</keyword>
<dbReference type="PANTHER" id="PTHR30151:SF20">
    <property type="entry name" value="ABC TRANSPORTER PERMEASE PROTEIN HI_0355-RELATED"/>
    <property type="match status" value="1"/>
</dbReference>
<feature type="transmembrane region" description="Helical" evidence="7">
    <location>
        <begin position="12"/>
        <end position="34"/>
    </location>
</feature>
<feature type="transmembrane region" description="Helical" evidence="7">
    <location>
        <begin position="68"/>
        <end position="88"/>
    </location>
</feature>
<keyword evidence="6 7" id="KW-0472">Membrane</keyword>
<name>A0AAU7XFB7_9HYPH</name>
<feature type="transmembrane region" description="Helical" evidence="7">
    <location>
        <begin position="126"/>
        <end position="145"/>
    </location>
</feature>
<evidence type="ECO:0000256" key="2">
    <source>
        <dbReference type="ARBA" id="ARBA00022448"/>
    </source>
</evidence>
<comment type="subcellular location">
    <subcellularLocation>
        <location evidence="1 7">Cell membrane</location>
        <topology evidence="1 7">Multi-pass membrane protein</topology>
    </subcellularLocation>
</comment>
<dbReference type="PROSITE" id="PS50928">
    <property type="entry name" value="ABC_TM1"/>
    <property type="match status" value="1"/>
</dbReference>
<evidence type="ECO:0000256" key="7">
    <source>
        <dbReference type="RuleBase" id="RU363032"/>
    </source>
</evidence>
<dbReference type="EMBL" id="CP158568">
    <property type="protein sequence ID" value="XBY46508.1"/>
    <property type="molecule type" value="Genomic_DNA"/>
</dbReference>
<evidence type="ECO:0000313" key="9">
    <source>
        <dbReference type="EMBL" id="XBY46508.1"/>
    </source>
</evidence>